<reference evidence="1" key="1">
    <citation type="journal article" date="2012" name="Nature">
        <title>The oyster genome reveals stress adaptation and complexity of shell formation.</title>
        <authorList>
            <person name="Zhang G."/>
            <person name="Fang X."/>
            <person name="Guo X."/>
            <person name="Li L."/>
            <person name="Luo R."/>
            <person name="Xu F."/>
            <person name="Yang P."/>
            <person name="Zhang L."/>
            <person name="Wang X."/>
            <person name="Qi H."/>
            <person name="Xiong Z."/>
            <person name="Que H."/>
            <person name="Xie Y."/>
            <person name="Holland P.W."/>
            <person name="Paps J."/>
            <person name="Zhu Y."/>
            <person name="Wu F."/>
            <person name="Chen Y."/>
            <person name="Wang J."/>
            <person name="Peng C."/>
            <person name="Meng J."/>
            <person name="Yang L."/>
            <person name="Liu J."/>
            <person name="Wen B."/>
            <person name="Zhang N."/>
            <person name="Huang Z."/>
            <person name="Zhu Q."/>
            <person name="Feng Y."/>
            <person name="Mount A."/>
            <person name="Hedgecock D."/>
            <person name="Xu Z."/>
            <person name="Liu Y."/>
            <person name="Domazet-Loso T."/>
            <person name="Du Y."/>
            <person name="Sun X."/>
            <person name="Zhang S."/>
            <person name="Liu B."/>
            <person name="Cheng P."/>
            <person name="Jiang X."/>
            <person name="Li J."/>
            <person name="Fan D."/>
            <person name="Wang W."/>
            <person name="Fu W."/>
            <person name="Wang T."/>
            <person name="Wang B."/>
            <person name="Zhang J."/>
            <person name="Peng Z."/>
            <person name="Li Y."/>
            <person name="Li N."/>
            <person name="Wang J."/>
            <person name="Chen M."/>
            <person name="He Y."/>
            <person name="Tan F."/>
            <person name="Song X."/>
            <person name="Zheng Q."/>
            <person name="Huang R."/>
            <person name="Yang H."/>
            <person name="Du X."/>
            <person name="Chen L."/>
            <person name="Yang M."/>
            <person name="Gaffney P.M."/>
            <person name="Wang S."/>
            <person name="Luo L."/>
            <person name="She Z."/>
            <person name="Ming Y."/>
            <person name="Huang W."/>
            <person name="Zhang S."/>
            <person name="Huang B."/>
            <person name="Zhang Y."/>
            <person name="Qu T."/>
            <person name="Ni P."/>
            <person name="Miao G."/>
            <person name="Wang J."/>
            <person name="Wang Q."/>
            <person name="Steinberg C.E."/>
            <person name="Wang H."/>
            <person name="Li N."/>
            <person name="Qian L."/>
            <person name="Zhang G."/>
            <person name="Li Y."/>
            <person name="Yang H."/>
            <person name="Liu X."/>
            <person name="Wang J."/>
            <person name="Yin Y."/>
            <person name="Wang J."/>
        </authorList>
    </citation>
    <scope>NUCLEOTIDE SEQUENCE [LARGE SCALE GENOMIC DNA]</scope>
    <source>
        <strain evidence="1">05x7-T-G4-1.051#20</strain>
    </source>
</reference>
<dbReference type="InParanoid" id="K1PV17"/>
<name>K1PV17_MAGGI</name>
<sequence>MKYLLVCLVGGTLILVYLKSVPVHVDKPDCEKTRVVVKCIEDPSDVMTDGLESVQTIVPPNDRSGVPALCHDRIHPIKTENRHLSKVERIKNDLCINNYREEIKKGWKQFQYSNREPKHHNHHKYLTSESVVIEVGGNKGDDASALRELYRPYMYIVLEPMKLVFLKLKERFIGTKNVILYNFGLGALNGIFYVNIEGEEGEFTSLYRSSSVKGTCSLRIVNATSFFLLLGVGCYEVELLILNCGGCEFDVIESLLASNLINFFRHVHFVSHSSLESVPDSVERYCRIQQMLLRTHRPTYQFRFVTETWQRKDIILK</sequence>
<gene>
    <name evidence="1" type="ORF">CGI_10018376</name>
</gene>
<dbReference type="SUPFAM" id="SSF53335">
    <property type="entry name" value="S-adenosyl-L-methionine-dependent methyltransferases"/>
    <property type="match status" value="1"/>
</dbReference>
<evidence type="ECO:0008006" key="2">
    <source>
        <dbReference type="Google" id="ProtNLM"/>
    </source>
</evidence>
<proteinExistence type="predicted"/>
<dbReference type="Gene3D" id="3.40.50.150">
    <property type="entry name" value="Vaccinia Virus protein VP39"/>
    <property type="match status" value="1"/>
</dbReference>
<protein>
    <recommendedName>
        <fullName evidence="2">Methyltransferase FkbM domain-containing protein</fullName>
    </recommendedName>
</protein>
<dbReference type="EMBL" id="JH817229">
    <property type="protein sequence ID" value="EKC28187.1"/>
    <property type="molecule type" value="Genomic_DNA"/>
</dbReference>
<accession>K1PV17</accession>
<organism evidence="1">
    <name type="scientific">Magallana gigas</name>
    <name type="common">Pacific oyster</name>
    <name type="synonym">Crassostrea gigas</name>
    <dbReference type="NCBI Taxonomy" id="29159"/>
    <lineage>
        <taxon>Eukaryota</taxon>
        <taxon>Metazoa</taxon>
        <taxon>Spiralia</taxon>
        <taxon>Lophotrochozoa</taxon>
        <taxon>Mollusca</taxon>
        <taxon>Bivalvia</taxon>
        <taxon>Autobranchia</taxon>
        <taxon>Pteriomorphia</taxon>
        <taxon>Ostreida</taxon>
        <taxon>Ostreoidea</taxon>
        <taxon>Ostreidae</taxon>
        <taxon>Magallana</taxon>
    </lineage>
</organism>
<dbReference type="InterPro" id="IPR029063">
    <property type="entry name" value="SAM-dependent_MTases_sf"/>
</dbReference>
<dbReference type="AlphaFoldDB" id="K1PV17"/>
<evidence type="ECO:0000313" key="1">
    <source>
        <dbReference type="EMBL" id="EKC28187.1"/>
    </source>
</evidence>
<dbReference type="HOGENOM" id="CLU_752856_0_0_1"/>